<dbReference type="EMBL" id="MK500470">
    <property type="protein sequence ID" value="QBK90247.1"/>
    <property type="molecule type" value="Genomic_DNA"/>
</dbReference>
<evidence type="ECO:0000256" key="1">
    <source>
        <dbReference type="SAM" id="MobiDB-lite"/>
    </source>
</evidence>
<accession>A0A4D5XFR8</accession>
<sequence>MKSMSSSKGKIKATSGSLNKKALVTLDETTSNALCNIINTTIFQDFISEGANDARSKTSEYIVVMERIINDDSDNSDNELSKTNVPDKLTNPNDWEYPDNTPRIYKRIIKFCKNKYKIPAESRIKIFIGKYMRLSGTKIDPPTPDTINRIIINLNNTDIYRLEPGPILSNEILNKIKDLEKKINDDNDPAIDKSYNDMTEMLNKPLEPKTLLLESGKCLPMGPIRQSNYIITLNSGKEIRIPPKIDGHLPISGNNKRITLKPRSYSRITIVVDIMVTSDMVAKITEETIKTMSENTENINKIRNDIMNNNISMESLVNDDDSSVKKPRRRRKNKK</sequence>
<protein>
    <submittedName>
        <fullName evidence="2">Uncharacterized protein</fullName>
    </submittedName>
</protein>
<proteinExistence type="predicted"/>
<name>A0A4D5XFR8_9VIRU</name>
<evidence type="ECO:0000313" key="2">
    <source>
        <dbReference type="EMBL" id="QBK90247.1"/>
    </source>
</evidence>
<gene>
    <name evidence="2" type="ORF">LCPAC102_01600</name>
</gene>
<organism evidence="2">
    <name type="scientific">Pithovirus LCPAC102</name>
    <dbReference type="NCBI Taxonomy" id="2506587"/>
    <lineage>
        <taxon>Viruses</taxon>
        <taxon>Pithoviruses</taxon>
    </lineage>
</organism>
<reference evidence="2" key="1">
    <citation type="journal article" date="2019" name="MBio">
        <title>Virus Genomes from Deep Sea Sediments Expand the Ocean Megavirome and Support Independent Origins of Viral Gigantism.</title>
        <authorList>
            <person name="Backstrom D."/>
            <person name="Yutin N."/>
            <person name="Jorgensen S.L."/>
            <person name="Dharamshi J."/>
            <person name="Homa F."/>
            <person name="Zaremba-Niedwiedzka K."/>
            <person name="Spang A."/>
            <person name="Wolf Y.I."/>
            <person name="Koonin E.V."/>
            <person name="Ettema T.J."/>
        </authorList>
    </citation>
    <scope>NUCLEOTIDE SEQUENCE</scope>
</reference>
<feature type="region of interest" description="Disordered" evidence="1">
    <location>
        <begin position="73"/>
        <end position="94"/>
    </location>
</feature>